<organism evidence="1 2">
    <name type="scientific">Melastoma candidum</name>
    <dbReference type="NCBI Taxonomy" id="119954"/>
    <lineage>
        <taxon>Eukaryota</taxon>
        <taxon>Viridiplantae</taxon>
        <taxon>Streptophyta</taxon>
        <taxon>Embryophyta</taxon>
        <taxon>Tracheophyta</taxon>
        <taxon>Spermatophyta</taxon>
        <taxon>Magnoliopsida</taxon>
        <taxon>eudicotyledons</taxon>
        <taxon>Gunneridae</taxon>
        <taxon>Pentapetalae</taxon>
        <taxon>rosids</taxon>
        <taxon>malvids</taxon>
        <taxon>Myrtales</taxon>
        <taxon>Melastomataceae</taxon>
        <taxon>Melastomatoideae</taxon>
        <taxon>Melastomateae</taxon>
        <taxon>Melastoma</taxon>
    </lineage>
</organism>
<evidence type="ECO:0000313" key="1">
    <source>
        <dbReference type="EMBL" id="KAI4374381.1"/>
    </source>
</evidence>
<evidence type="ECO:0000313" key="2">
    <source>
        <dbReference type="Proteomes" id="UP001057402"/>
    </source>
</evidence>
<name>A0ACB9R7Y0_9MYRT</name>
<comment type="caution">
    <text evidence="1">The sequence shown here is derived from an EMBL/GenBank/DDBJ whole genome shotgun (WGS) entry which is preliminary data.</text>
</comment>
<sequence length="903" mass="100054">MSNNKFTRPETLGGHDEDANSLEEMSKDVETRFANSNVIARLMGLEALPQKKPHLSDKKSQSQTYPDVHNYATMERVVESWDEESGQNELLKFHKCEDNMDFHQMFQQSDNPNDVREPPLQKHEKKMALVSQKFMEAKRLVTDEKLRRTKEFRDALEVLSANRELFLSFLQESNSLLSGNLCDPQSLPCEAKRISLLRPSTMAGCDKFSITGSQNDKLMDQPPLVAEPTRLDAGDAERMHDCTDEDIQGYIPQLTQIVVLKPGSGKNGEIKTLSSPCYEDLSHGEKLESSDVTGKVPLKTQENLAIGRKGWNYAFLCLLSKLYSNGYTGDDGSFYKSEGDAIGNLSDSKVISPPYGHSWDFINKVGTPCSFSSFSCASYSPESSVLREARRRISRRWALMASHQTSHELRHVRKESSTLVEMLEPLDSNKKSAKPEGSALCKEQQQIDPTSWSTSDSNKECPDNTLKCLVRSKSTPVFSLAYSDNHNVEEVDPRMGKSNAQKAAAKKCDVKQSSFRGKVSSLFSFMSRKQKNEASGKSQHEDKIQPAEVDSFGDLTEGRNCDDTSEVGNDNCLGECSSPSQTISLPEDADSHQIRDTVVNEVALTGSKSGVPDSKDSQGHPSPISVLDSSFDEDDSSASESSAVFHPNNTEGEQGLVLPLRFNIIDKSPSIGSIARTLSLGDAIDEAAAPCFLKLPDVSSVVEEELDWLSFFQMLLSGAGFDSQLSLHTFISRWYSPESPSDPSLREKFADGNDRGTMMPDGNRRQKRSERMLQYDSVNTALIAITGGCGPNWCLSNEPYADARDGAGPVTLSAIRDHVWAQVKEWLSNEVRCISKDDLDSSCSRSNNSLGVERVVRTEVVGKGWVDHLAVEMDCLGKDIEFTLVDELVDEAVTDLTGRLLFY</sequence>
<dbReference type="EMBL" id="CM042883">
    <property type="protein sequence ID" value="KAI4374381.1"/>
    <property type="molecule type" value="Genomic_DNA"/>
</dbReference>
<gene>
    <name evidence="1" type="ORF">MLD38_012384</name>
</gene>
<proteinExistence type="predicted"/>
<reference evidence="2" key="1">
    <citation type="journal article" date="2023" name="Front. Plant Sci.">
        <title>Chromosomal-level genome assembly of Melastoma candidum provides insights into trichome evolution.</title>
        <authorList>
            <person name="Zhong Y."/>
            <person name="Wu W."/>
            <person name="Sun C."/>
            <person name="Zou P."/>
            <person name="Liu Y."/>
            <person name="Dai S."/>
            <person name="Zhou R."/>
        </authorList>
    </citation>
    <scope>NUCLEOTIDE SEQUENCE [LARGE SCALE GENOMIC DNA]</scope>
</reference>
<accession>A0ACB9R7Y0</accession>
<protein>
    <submittedName>
        <fullName evidence="1">Uncharacterized protein</fullName>
    </submittedName>
</protein>
<keyword evidence="2" id="KW-1185">Reference proteome</keyword>
<dbReference type="Proteomes" id="UP001057402">
    <property type="component" value="Chromosome 4"/>
</dbReference>